<dbReference type="Gene3D" id="3.40.50.720">
    <property type="entry name" value="NAD(P)-binding Rossmann-like Domain"/>
    <property type="match status" value="1"/>
</dbReference>
<keyword evidence="3" id="KW-1185">Reference proteome</keyword>
<dbReference type="EMBL" id="JBIRUI010000001">
    <property type="protein sequence ID" value="MFI1711994.1"/>
    <property type="molecule type" value="Genomic_DNA"/>
</dbReference>
<dbReference type="PANTHER" id="PTHR43242:SF1">
    <property type="entry name" value="NAD(P)-BINDING ROSSMANN-FOLD SUPERFAMILY PROTEIN"/>
    <property type="match status" value="1"/>
</dbReference>
<dbReference type="SUPFAM" id="SSF51735">
    <property type="entry name" value="NAD(P)-binding Rossmann-fold domains"/>
    <property type="match status" value="1"/>
</dbReference>
<gene>
    <name evidence="2" type="ORF">ACH407_00180</name>
</gene>
<feature type="domain" description="RmlD-like substrate binding" evidence="1">
    <location>
        <begin position="19"/>
        <end position="295"/>
    </location>
</feature>
<protein>
    <submittedName>
        <fullName evidence="2">Sugar nucleotide-binding protein</fullName>
    </submittedName>
</protein>
<dbReference type="InterPro" id="IPR036291">
    <property type="entry name" value="NAD(P)-bd_dom_sf"/>
</dbReference>
<comment type="caution">
    <text evidence="2">The sequence shown here is derived from an EMBL/GenBank/DDBJ whole genome shotgun (WGS) entry which is preliminary data.</text>
</comment>
<dbReference type="Pfam" id="PF04321">
    <property type="entry name" value="RmlD_sub_bind"/>
    <property type="match status" value="1"/>
</dbReference>
<proteinExistence type="predicted"/>
<evidence type="ECO:0000313" key="3">
    <source>
        <dbReference type="Proteomes" id="UP001611339"/>
    </source>
</evidence>
<sequence length="319" mass="33368">MPVRTENSVPAAVAPRRTLVVGSGFVGSEIARRLVLEGHEVTLGSRGRPAVEPEAYGARWRALDATDAEACARVVTAVAPRTVVLVHGPSDVTWCEAHPGEAAAAHKAATAHFAALPGLDRVLMISTDNVFDGRCAENVESTPVAPANAYGAAKRAAEELLLSRAVSPATALRVSLVYGHEPADGGKWLNFFSSCAHRLVRGETVEAPADQWTTPVLVDDVALVVARLLTHGGSLPPVLHLGGPERVSRAAWAGEIARVLGAPADLVKPVPRAAGRYASRPRNTCLSSTLLSAVPGMDAVPPRGVAAAAEFLAPLFLRR</sequence>
<organism evidence="2 3">
    <name type="scientific">Streptomyces litmocidini</name>
    <dbReference type="NCBI Taxonomy" id="67318"/>
    <lineage>
        <taxon>Bacteria</taxon>
        <taxon>Bacillati</taxon>
        <taxon>Actinomycetota</taxon>
        <taxon>Actinomycetes</taxon>
        <taxon>Kitasatosporales</taxon>
        <taxon>Streptomycetaceae</taxon>
        <taxon>Streptomyces</taxon>
    </lineage>
</organism>
<name>A0ABW7U0S6_9ACTN</name>
<evidence type="ECO:0000259" key="1">
    <source>
        <dbReference type="Pfam" id="PF04321"/>
    </source>
</evidence>
<accession>A0ABW7U0S6</accession>
<dbReference type="RefSeq" id="WP_398706264.1">
    <property type="nucleotide sequence ID" value="NZ_JBIRUI010000001.1"/>
</dbReference>
<dbReference type="InterPro" id="IPR029903">
    <property type="entry name" value="RmlD-like-bd"/>
</dbReference>
<dbReference type="Proteomes" id="UP001611339">
    <property type="component" value="Unassembled WGS sequence"/>
</dbReference>
<reference evidence="2 3" key="1">
    <citation type="submission" date="2024-10" db="EMBL/GenBank/DDBJ databases">
        <title>The Natural Products Discovery Center: Release of the First 8490 Sequenced Strains for Exploring Actinobacteria Biosynthetic Diversity.</title>
        <authorList>
            <person name="Kalkreuter E."/>
            <person name="Kautsar S.A."/>
            <person name="Yang D."/>
            <person name="Bader C.D."/>
            <person name="Teijaro C.N."/>
            <person name="Fluegel L."/>
            <person name="Davis C.M."/>
            <person name="Simpson J.R."/>
            <person name="Lauterbach L."/>
            <person name="Steele A.D."/>
            <person name="Gui C."/>
            <person name="Meng S."/>
            <person name="Li G."/>
            <person name="Viehrig K."/>
            <person name="Ye F."/>
            <person name="Su P."/>
            <person name="Kiefer A.F."/>
            <person name="Nichols A."/>
            <person name="Cepeda A.J."/>
            <person name="Yan W."/>
            <person name="Fan B."/>
            <person name="Jiang Y."/>
            <person name="Adhikari A."/>
            <person name="Zheng C.-J."/>
            <person name="Schuster L."/>
            <person name="Cowan T.M."/>
            <person name="Smanski M.J."/>
            <person name="Chevrette M.G."/>
            <person name="De Carvalho L.P.S."/>
            <person name="Shen B."/>
        </authorList>
    </citation>
    <scope>NUCLEOTIDE SEQUENCE [LARGE SCALE GENOMIC DNA]</scope>
    <source>
        <strain evidence="2 3">NPDC020602</strain>
    </source>
</reference>
<dbReference type="PANTHER" id="PTHR43242">
    <property type="entry name" value="NAD(P)-BINDING ROSSMANN-FOLD SUPERFAMILY PROTEIN"/>
    <property type="match status" value="1"/>
</dbReference>
<evidence type="ECO:0000313" key="2">
    <source>
        <dbReference type="EMBL" id="MFI1711994.1"/>
    </source>
</evidence>